<evidence type="ECO:0000256" key="1">
    <source>
        <dbReference type="SAM" id="MobiDB-lite"/>
    </source>
</evidence>
<dbReference type="AlphaFoldDB" id="A0ABD2YRJ5"/>
<keyword evidence="3" id="KW-1185">Reference proteome</keyword>
<comment type="caution">
    <text evidence="2">The sequence shown here is derived from an EMBL/GenBank/DDBJ whole genome shotgun (WGS) entry which is preliminary data.</text>
</comment>
<organism evidence="2 3">
    <name type="scientific">Cinchona calisaya</name>
    <dbReference type="NCBI Taxonomy" id="153742"/>
    <lineage>
        <taxon>Eukaryota</taxon>
        <taxon>Viridiplantae</taxon>
        <taxon>Streptophyta</taxon>
        <taxon>Embryophyta</taxon>
        <taxon>Tracheophyta</taxon>
        <taxon>Spermatophyta</taxon>
        <taxon>Magnoliopsida</taxon>
        <taxon>eudicotyledons</taxon>
        <taxon>Gunneridae</taxon>
        <taxon>Pentapetalae</taxon>
        <taxon>asterids</taxon>
        <taxon>lamiids</taxon>
        <taxon>Gentianales</taxon>
        <taxon>Rubiaceae</taxon>
        <taxon>Cinchonoideae</taxon>
        <taxon>Cinchoneae</taxon>
        <taxon>Cinchona</taxon>
    </lineage>
</organism>
<reference evidence="2 3" key="1">
    <citation type="submission" date="2024-11" db="EMBL/GenBank/DDBJ databases">
        <title>A near-complete genome assembly of Cinchona calisaya.</title>
        <authorList>
            <person name="Lian D.C."/>
            <person name="Zhao X.W."/>
            <person name="Wei L."/>
        </authorList>
    </citation>
    <scope>NUCLEOTIDE SEQUENCE [LARGE SCALE GENOMIC DNA]</scope>
    <source>
        <tissue evidence="2">Nenye</tissue>
    </source>
</reference>
<feature type="compositionally biased region" description="Basic and acidic residues" evidence="1">
    <location>
        <begin position="30"/>
        <end position="45"/>
    </location>
</feature>
<evidence type="ECO:0000313" key="3">
    <source>
        <dbReference type="Proteomes" id="UP001630127"/>
    </source>
</evidence>
<accession>A0ABD2YRJ5</accession>
<name>A0ABD2YRJ5_9GENT</name>
<protein>
    <submittedName>
        <fullName evidence="2">Uncharacterized protein</fullName>
    </submittedName>
</protein>
<proteinExistence type="predicted"/>
<sequence>MFRSDHQFNLLGISQKNGYSKGFEFDDNGEVDKQNHLIPNDDKWEGAFGSNQVHDGHAAEGQQLQQLKDCACFDDLYFNMEIPPFQSCEGKIEKLVDDDPAAFEGSEHNDAKKEIRPYYAGSLQILKNYRKRFRS</sequence>
<feature type="region of interest" description="Disordered" evidence="1">
    <location>
        <begin position="30"/>
        <end position="57"/>
    </location>
</feature>
<gene>
    <name evidence="2" type="ORF">ACH5RR_033540</name>
</gene>
<evidence type="ECO:0000313" key="2">
    <source>
        <dbReference type="EMBL" id="KAL3508158.1"/>
    </source>
</evidence>
<dbReference type="Proteomes" id="UP001630127">
    <property type="component" value="Unassembled WGS sequence"/>
</dbReference>
<dbReference type="EMBL" id="JBJUIK010000013">
    <property type="protein sequence ID" value="KAL3508158.1"/>
    <property type="molecule type" value="Genomic_DNA"/>
</dbReference>